<evidence type="ECO:0000256" key="2">
    <source>
        <dbReference type="ARBA" id="ARBA00023125"/>
    </source>
</evidence>
<dbReference type="EMBL" id="HE796683">
    <property type="protein sequence ID" value="CCH03154.1"/>
    <property type="molecule type" value="Genomic_DNA"/>
</dbReference>
<keyword evidence="6" id="KW-1185">Reference proteome</keyword>
<dbReference type="InterPro" id="IPR036388">
    <property type="entry name" value="WH-like_DNA-bd_sf"/>
</dbReference>
<sequence length="94" mass="10490">MTDTNMELRSIEKATSAIADKYRLSILMQLAKQETMTSSDVQELTGLSQPCVSHHVKQLTDSGLVEAQKEGRNLFLRLNKPALQELGEFLKNLG</sequence>
<evidence type="ECO:0000256" key="1">
    <source>
        <dbReference type="ARBA" id="ARBA00023015"/>
    </source>
</evidence>
<dbReference type="STRING" id="1166018.FAES_5155"/>
<dbReference type="PROSITE" id="PS50987">
    <property type="entry name" value="HTH_ARSR_2"/>
    <property type="match status" value="1"/>
</dbReference>
<dbReference type="Gene3D" id="1.10.10.10">
    <property type="entry name" value="Winged helix-like DNA-binding domain superfamily/Winged helix DNA-binding domain"/>
    <property type="match status" value="1"/>
</dbReference>
<accession>I0KGA1</accession>
<dbReference type="eggNOG" id="COG0640">
    <property type="taxonomic scope" value="Bacteria"/>
</dbReference>
<dbReference type="Pfam" id="PF01022">
    <property type="entry name" value="HTH_5"/>
    <property type="match status" value="1"/>
</dbReference>
<name>I0KGA1_9BACT</name>
<evidence type="ECO:0000259" key="4">
    <source>
        <dbReference type="PROSITE" id="PS50987"/>
    </source>
</evidence>
<keyword evidence="1" id="KW-0805">Transcription regulation</keyword>
<dbReference type="SUPFAM" id="SSF46785">
    <property type="entry name" value="Winged helix' DNA-binding domain"/>
    <property type="match status" value="1"/>
</dbReference>
<dbReference type="RefSeq" id="WP_015334253.1">
    <property type="nucleotide sequence ID" value="NC_020054.1"/>
</dbReference>
<dbReference type="SMART" id="SM00418">
    <property type="entry name" value="HTH_ARSR"/>
    <property type="match status" value="1"/>
</dbReference>
<protein>
    <submittedName>
        <fullName evidence="5">Transcriptional regulator, ArsR family</fullName>
    </submittedName>
</protein>
<proteinExistence type="predicted"/>
<evidence type="ECO:0000313" key="5">
    <source>
        <dbReference type="EMBL" id="CCH03154.1"/>
    </source>
</evidence>
<evidence type="ECO:0000256" key="3">
    <source>
        <dbReference type="ARBA" id="ARBA00023163"/>
    </source>
</evidence>
<keyword evidence="3" id="KW-0804">Transcription</keyword>
<feature type="domain" description="HTH arsR-type" evidence="4">
    <location>
        <begin position="3"/>
        <end position="94"/>
    </location>
</feature>
<dbReference type="CDD" id="cd00090">
    <property type="entry name" value="HTH_ARSR"/>
    <property type="match status" value="1"/>
</dbReference>
<dbReference type="NCBIfam" id="NF033788">
    <property type="entry name" value="HTH_metalloreg"/>
    <property type="match status" value="1"/>
</dbReference>
<dbReference type="PANTHER" id="PTHR33154">
    <property type="entry name" value="TRANSCRIPTIONAL REGULATOR, ARSR FAMILY"/>
    <property type="match status" value="1"/>
</dbReference>
<reference evidence="5 6" key="1">
    <citation type="journal article" date="2012" name="J. Bacteriol.">
        <title>Genome Sequence of Fibrella aestuarina BUZ 2T, a Filamentous Marine Bacterium.</title>
        <authorList>
            <person name="Filippini M."/>
            <person name="Qi W."/>
            <person name="Blom J."/>
            <person name="Goesmann A."/>
            <person name="Smits T.H."/>
            <person name="Bagheri H.C."/>
        </authorList>
    </citation>
    <scope>NUCLEOTIDE SEQUENCE [LARGE SCALE GENOMIC DNA]</scope>
    <source>
        <strain evidence="6">BUZ 2T</strain>
    </source>
</reference>
<dbReference type="HOGENOM" id="CLU_097806_3_5_10"/>
<dbReference type="AlphaFoldDB" id="I0KGA1"/>
<dbReference type="GO" id="GO:0003700">
    <property type="term" value="F:DNA-binding transcription factor activity"/>
    <property type="evidence" value="ECO:0007669"/>
    <property type="project" value="InterPro"/>
</dbReference>
<dbReference type="InterPro" id="IPR051081">
    <property type="entry name" value="HTH_MetalResp_TranReg"/>
</dbReference>
<keyword evidence="2" id="KW-0238">DNA-binding</keyword>
<dbReference type="InterPro" id="IPR011991">
    <property type="entry name" value="ArsR-like_HTH"/>
</dbReference>
<dbReference type="KEGG" id="fae:FAES_5155"/>
<dbReference type="InterPro" id="IPR036390">
    <property type="entry name" value="WH_DNA-bd_sf"/>
</dbReference>
<dbReference type="PANTHER" id="PTHR33154:SF33">
    <property type="entry name" value="TRANSCRIPTIONAL REPRESSOR SDPR"/>
    <property type="match status" value="1"/>
</dbReference>
<dbReference type="InterPro" id="IPR001845">
    <property type="entry name" value="HTH_ArsR_DNA-bd_dom"/>
</dbReference>
<gene>
    <name evidence="5" type="ORF">FAES_5155</name>
</gene>
<evidence type="ECO:0000313" key="6">
    <source>
        <dbReference type="Proteomes" id="UP000011058"/>
    </source>
</evidence>
<dbReference type="PATRIC" id="fig|1166018.3.peg.2130"/>
<organism evidence="5 6">
    <name type="scientific">Fibrella aestuarina BUZ 2</name>
    <dbReference type="NCBI Taxonomy" id="1166018"/>
    <lineage>
        <taxon>Bacteria</taxon>
        <taxon>Pseudomonadati</taxon>
        <taxon>Bacteroidota</taxon>
        <taxon>Cytophagia</taxon>
        <taxon>Cytophagales</taxon>
        <taxon>Spirosomataceae</taxon>
        <taxon>Fibrella</taxon>
    </lineage>
</organism>
<dbReference type="Proteomes" id="UP000011058">
    <property type="component" value="Chromosome"/>
</dbReference>
<dbReference type="GO" id="GO:0003677">
    <property type="term" value="F:DNA binding"/>
    <property type="evidence" value="ECO:0007669"/>
    <property type="project" value="UniProtKB-KW"/>
</dbReference>
<dbReference type="PRINTS" id="PR00778">
    <property type="entry name" value="HTHARSR"/>
</dbReference>